<dbReference type="Proteomes" id="UP000580856">
    <property type="component" value="Unassembled WGS sequence"/>
</dbReference>
<name>A0A846QHM6_9BACT</name>
<protein>
    <submittedName>
        <fullName evidence="2">Uncharacterized protein</fullName>
    </submittedName>
</protein>
<dbReference type="EMBL" id="JAATJA010000001">
    <property type="protein sequence ID" value="NJB66527.1"/>
    <property type="molecule type" value="Genomic_DNA"/>
</dbReference>
<sequence>MFHREPFATAGRISGQSTENRYVAGTIGDHGSMFNVMNHASDVNPFIMADRTSLAHRKKAAIIPDGNTQKKRMTQNILQFQRTSHDANDNIQGIQPTPPPHTGAFLLPAHSPFM</sequence>
<comment type="caution">
    <text evidence="2">The sequence shown here is derived from an EMBL/GenBank/DDBJ whole genome shotgun (WGS) entry which is preliminary data.</text>
</comment>
<keyword evidence="3" id="KW-1185">Reference proteome</keyword>
<evidence type="ECO:0000313" key="3">
    <source>
        <dbReference type="Proteomes" id="UP000580856"/>
    </source>
</evidence>
<reference evidence="2 3" key="1">
    <citation type="submission" date="2020-03" db="EMBL/GenBank/DDBJ databases">
        <title>Genomic Encyclopedia of Type Strains, Phase IV (KMG-IV): sequencing the most valuable type-strain genomes for metagenomic binning, comparative biology and taxonomic classification.</title>
        <authorList>
            <person name="Goeker M."/>
        </authorList>
    </citation>
    <scope>NUCLEOTIDE SEQUENCE [LARGE SCALE GENOMIC DNA]</scope>
    <source>
        <strain evidence="2 3">DSM 24233</strain>
    </source>
</reference>
<organism evidence="2 3">
    <name type="scientific">Desulfobaculum xiamenense</name>
    <dbReference type="NCBI Taxonomy" id="995050"/>
    <lineage>
        <taxon>Bacteria</taxon>
        <taxon>Pseudomonadati</taxon>
        <taxon>Thermodesulfobacteriota</taxon>
        <taxon>Desulfovibrionia</taxon>
        <taxon>Desulfovibrionales</taxon>
        <taxon>Desulfovibrionaceae</taxon>
        <taxon>Desulfobaculum</taxon>
    </lineage>
</organism>
<evidence type="ECO:0000256" key="1">
    <source>
        <dbReference type="SAM" id="MobiDB-lite"/>
    </source>
</evidence>
<gene>
    <name evidence="2" type="ORF">GGQ74_000167</name>
</gene>
<dbReference type="RefSeq" id="WP_167939658.1">
    <property type="nucleotide sequence ID" value="NZ_JAATJA010000001.1"/>
</dbReference>
<dbReference type="AlphaFoldDB" id="A0A846QHM6"/>
<proteinExistence type="predicted"/>
<evidence type="ECO:0000313" key="2">
    <source>
        <dbReference type="EMBL" id="NJB66527.1"/>
    </source>
</evidence>
<feature type="region of interest" description="Disordered" evidence="1">
    <location>
        <begin position="88"/>
        <end position="114"/>
    </location>
</feature>
<accession>A0A846QHM6</accession>